<comment type="subcellular location">
    <subcellularLocation>
        <location evidence="3">Membrane</location>
        <topology evidence="3">Single-pass type II membrane protein</topology>
    </subcellularLocation>
</comment>
<dbReference type="GO" id="GO:0006465">
    <property type="term" value="P:signal peptide processing"/>
    <property type="evidence" value="ECO:0007669"/>
    <property type="project" value="InterPro"/>
</dbReference>
<keyword evidence="3" id="KW-0378">Hydrolase</keyword>
<comment type="similarity">
    <text evidence="1 3">Belongs to the peptidase S26 family.</text>
</comment>
<evidence type="ECO:0000256" key="3">
    <source>
        <dbReference type="RuleBase" id="RU362042"/>
    </source>
</evidence>
<keyword evidence="3" id="KW-0472">Membrane</keyword>
<dbReference type="GO" id="GO:0004252">
    <property type="term" value="F:serine-type endopeptidase activity"/>
    <property type="evidence" value="ECO:0007669"/>
    <property type="project" value="InterPro"/>
</dbReference>
<dbReference type="SUPFAM" id="SSF51306">
    <property type="entry name" value="LexA/Signal peptidase"/>
    <property type="match status" value="2"/>
</dbReference>
<dbReference type="Proteomes" id="UP000033047">
    <property type="component" value="Unassembled WGS sequence"/>
</dbReference>
<evidence type="ECO:0000259" key="4">
    <source>
        <dbReference type="Pfam" id="PF10502"/>
    </source>
</evidence>
<sequence>MTKRSFISAVKWLVTIVLLVEGVMVIRYFCMESYRVSTDSMEVALHKGDYMLVNKLPQKDNPGRNRVVLFTSPLLKDTTSSPLFLSRCIGMPGDTIRISNDGYRVNGRLIPHSPRSLNTYIVTQAAQEEVLAAQKKLNIPLREMKEESFGISFNLTSFEEYQIREELSEDANIRFLKNPMDTYELVVPQKGRAYRLNAAALTACREAIRAEAGDKAVFRDGKLFLDGRETDFFFFNQDYYWMLSDNANEAVDSRHLGFIPRNHIIGNAWLCWYSKDRQRIFKPVN</sequence>
<feature type="transmembrane region" description="Helical" evidence="3">
    <location>
        <begin position="12"/>
        <end position="29"/>
    </location>
</feature>
<dbReference type="STRING" id="927665.HMPREF1535_01555"/>
<evidence type="ECO:0000256" key="2">
    <source>
        <dbReference type="ARBA" id="ARBA00019232"/>
    </source>
</evidence>
<gene>
    <name evidence="5" type="ORF">HMPREF1535_01555</name>
</gene>
<evidence type="ECO:0000313" key="6">
    <source>
        <dbReference type="Proteomes" id="UP000033047"/>
    </source>
</evidence>
<comment type="catalytic activity">
    <reaction evidence="3">
        <text>Cleavage of hydrophobic, N-terminal signal or leader sequences from secreted and periplasmic proteins.</text>
        <dbReference type="EC" id="3.4.21.89"/>
    </reaction>
</comment>
<dbReference type="RefSeq" id="WP_046145753.1">
    <property type="nucleotide sequence ID" value="NZ_KQ033912.1"/>
</dbReference>
<dbReference type="GO" id="GO:0016020">
    <property type="term" value="C:membrane"/>
    <property type="evidence" value="ECO:0007669"/>
    <property type="project" value="UniProtKB-SubCell"/>
</dbReference>
<feature type="domain" description="Peptidase S26" evidence="4">
    <location>
        <begin position="11"/>
        <end position="128"/>
    </location>
</feature>
<keyword evidence="3" id="KW-0812">Transmembrane</keyword>
<dbReference type="EC" id="3.4.21.89" evidence="3"/>
<dbReference type="EMBL" id="AQHV01000010">
    <property type="protein sequence ID" value="KKB56903.1"/>
    <property type="molecule type" value="Genomic_DNA"/>
</dbReference>
<dbReference type="HOGENOM" id="CLU_028723_1_0_10"/>
<dbReference type="InterPro" id="IPR019533">
    <property type="entry name" value="Peptidase_S26"/>
</dbReference>
<name>A0A0F5JGQ3_9BACT</name>
<dbReference type="Pfam" id="PF10502">
    <property type="entry name" value="Peptidase_S26"/>
    <property type="match status" value="2"/>
</dbReference>
<keyword evidence="3" id="KW-0645">Protease</keyword>
<keyword evidence="3" id="KW-1133">Transmembrane helix</keyword>
<dbReference type="GO" id="GO:0009003">
    <property type="term" value="F:signal peptidase activity"/>
    <property type="evidence" value="ECO:0007669"/>
    <property type="project" value="UniProtKB-EC"/>
</dbReference>
<dbReference type="PRINTS" id="PR00727">
    <property type="entry name" value="LEADERPTASE"/>
</dbReference>
<protein>
    <recommendedName>
        <fullName evidence="2 3">Signal peptidase I</fullName>
        <ecNumber evidence="3">3.4.21.89</ecNumber>
    </recommendedName>
</protein>
<dbReference type="Gene3D" id="2.10.109.10">
    <property type="entry name" value="Umud Fragment, subunit A"/>
    <property type="match status" value="1"/>
</dbReference>
<dbReference type="AlphaFoldDB" id="A0A0F5JGQ3"/>
<dbReference type="CDD" id="cd06530">
    <property type="entry name" value="S26_SPase_I"/>
    <property type="match status" value="2"/>
</dbReference>
<comment type="caution">
    <text evidence="5">The sequence shown here is derived from an EMBL/GenBank/DDBJ whole genome shotgun (WGS) entry which is preliminary data.</text>
</comment>
<proteinExistence type="inferred from homology"/>
<evidence type="ECO:0000256" key="1">
    <source>
        <dbReference type="ARBA" id="ARBA00009370"/>
    </source>
</evidence>
<dbReference type="PANTHER" id="PTHR43390:SF1">
    <property type="entry name" value="CHLOROPLAST PROCESSING PEPTIDASE"/>
    <property type="match status" value="1"/>
</dbReference>
<organism evidence="5 6">
    <name type="scientific">Parabacteroides goldsteinii DSM 19448 = WAL 12034</name>
    <dbReference type="NCBI Taxonomy" id="927665"/>
    <lineage>
        <taxon>Bacteria</taxon>
        <taxon>Pseudomonadati</taxon>
        <taxon>Bacteroidota</taxon>
        <taxon>Bacteroidia</taxon>
        <taxon>Bacteroidales</taxon>
        <taxon>Tannerellaceae</taxon>
        <taxon>Parabacteroides</taxon>
    </lineage>
</organism>
<dbReference type="InterPro" id="IPR036286">
    <property type="entry name" value="LexA/Signal_pep-like_sf"/>
</dbReference>
<dbReference type="PANTHER" id="PTHR43390">
    <property type="entry name" value="SIGNAL PEPTIDASE I"/>
    <property type="match status" value="1"/>
</dbReference>
<reference evidence="5 6" key="1">
    <citation type="submission" date="2013-04" db="EMBL/GenBank/DDBJ databases">
        <title>The Genome Sequence of Parabacteroides goldsteinii DSM 19448.</title>
        <authorList>
            <consortium name="The Broad Institute Genomics Platform"/>
            <person name="Earl A."/>
            <person name="Ward D."/>
            <person name="Feldgarden M."/>
            <person name="Gevers D."/>
            <person name="Martens E."/>
            <person name="Sakamoto M."/>
            <person name="Benno Y."/>
            <person name="Song Y."/>
            <person name="Liu C."/>
            <person name="Lee J."/>
            <person name="Bolanos M."/>
            <person name="Vaisanen M.L."/>
            <person name="Finegold S.M."/>
            <person name="Walker B."/>
            <person name="Young S."/>
            <person name="Zeng Q."/>
            <person name="Gargeya S."/>
            <person name="Fitzgerald M."/>
            <person name="Haas B."/>
            <person name="Abouelleil A."/>
            <person name="Allen A.W."/>
            <person name="Alvarado L."/>
            <person name="Arachchi H.M."/>
            <person name="Berlin A.M."/>
            <person name="Chapman S.B."/>
            <person name="Gainer-Dewar J."/>
            <person name="Goldberg J."/>
            <person name="Griggs A."/>
            <person name="Gujja S."/>
            <person name="Hansen M."/>
            <person name="Howarth C."/>
            <person name="Imamovic A."/>
            <person name="Ireland A."/>
            <person name="Larimer J."/>
            <person name="McCowan C."/>
            <person name="Murphy C."/>
            <person name="Pearson M."/>
            <person name="Poon T.W."/>
            <person name="Priest M."/>
            <person name="Roberts A."/>
            <person name="Saif S."/>
            <person name="Shea T."/>
            <person name="Sisk P."/>
            <person name="Sykes S."/>
            <person name="Wortman J."/>
            <person name="Nusbaum C."/>
            <person name="Birren B."/>
        </authorList>
    </citation>
    <scope>NUCLEOTIDE SEQUENCE [LARGE SCALE GENOMIC DNA]</scope>
    <source>
        <strain evidence="5 6">DSM 19448</strain>
    </source>
</reference>
<evidence type="ECO:0000313" key="5">
    <source>
        <dbReference type="EMBL" id="KKB56903.1"/>
    </source>
</evidence>
<dbReference type="NCBIfam" id="TIGR02227">
    <property type="entry name" value="sigpep_I_bact"/>
    <property type="match status" value="1"/>
</dbReference>
<accession>A0A0F5JGQ3</accession>
<feature type="domain" description="Peptidase S26" evidence="4">
    <location>
        <begin position="237"/>
        <end position="273"/>
    </location>
</feature>
<dbReference type="PATRIC" id="fig|927665.4.peg.1588"/>
<dbReference type="InterPro" id="IPR000223">
    <property type="entry name" value="Pept_S26A_signal_pept_1"/>
</dbReference>